<protein>
    <submittedName>
        <fullName evidence="1">Unnamed protein product</fullName>
    </submittedName>
</protein>
<dbReference type="Proteomes" id="UP001165064">
    <property type="component" value="Unassembled WGS sequence"/>
</dbReference>
<proteinExistence type="predicted"/>
<organism evidence="1 2">
    <name type="scientific">Ambrosiozyma monospora</name>
    <name type="common">Yeast</name>
    <name type="synonym">Endomycopsis monosporus</name>
    <dbReference type="NCBI Taxonomy" id="43982"/>
    <lineage>
        <taxon>Eukaryota</taxon>
        <taxon>Fungi</taxon>
        <taxon>Dikarya</taxon>
        <taxon>Ascomycota</taxon>
        <taxon>Saccharomycotina</taxon>
        <taxon>Pichiomycetes</taxon>
        <taxon>Pichiales</taxon>
        <taxon>Pichiaceae</taxon>
        <taxon>Ambrosiozyma</taxon>
    </lineage>
</organism>
<accession>A0ACB5T6G8</accession>
<evidence type="ECO:0000313" key="2">
    <source>
        <dbReference type="Proteomes" id="UP001165064"/>
    </source>
</evidence>
<comment type="caution">
    <text evidence="1">The sequence shown here is derived from an EMBL/GenBank/DDBJ whole genome shotgun (WGS) entry which is preliminary data.</text>
</comment>
<name>A0ACB5T6G8_AMBMO</name>
<sequence>MTIDLGSRPAHFFTLPANKVSFVKPDQNKTSFEKLKSKFKQMFQTSSCTGAKHKTRTSFNGSPKNANKKISQSRGVPVYNSNRIFVVSPSSNPPVSKLPKIPSPEPCSPVQKALVSAKDSTGLSSTQIEAPQPL</sequence>
<gene>
    <name evidence="1" type="ORF">Amon02_000537700</name>
</gene>
<evidence type="ECO:0000313" key="1">
    <source>
        <dbReference type="EMBL" id="GME82191.1"/>
    </source>
</evidence>
<reference evidence="1" key="1">
    <citation type="submission" date="2023-04" db="EMBL/GenBank/DDBJ databases">
        <title>Ambrosiozyma monospora NBRC 10751.</title>
        <authorList>
            <person name="Ichikawa N."/>
            <person name="Sato H."/>
            <person name="Tonouchi N."/>
        </authorList>
    </citation>
    <scope>NUCLEOTIDE SEQUENCE</scope>
    <source>
        <strain evidence="1">NBRC 10751</strain>
    </source>
</reference>
<keyword evidence="2" id="KW-1185">Reference proteome</keyword>
<dbReference type="EMBL" id="BSXS01003934">
    <property type="protein sequence ID" value="GME82191.1"/>
    <property type="molecule type" value="Genomic_DNA"/>
</dbReference>